<evidence type="ECO:0000259" key="8">
    <source>
        <dbReference type="PROSITE" id="PS50110"/>
    </source>
</evidence>
<evidence type="ECO:0000313" key="10">
    <source>
        <dbReference type="EMBL" id="ASJ71159.1"/>
    </source>
</evidence>
<dbReference type="PANTHER" id="PTHR48111">
    <property type="entry name" value="REGULATOR OF RPOS"/>
    <property type="match status" value="1"/>
</dbReference>
<dbReference type="SUPFAM" id="SSF52172">
    <property type="entry name" value="CheY-like"/>
    <property type="match status" value="1"/>
</dbReference>
<feature type="DNA-binding region" description="OmpR/PhoB-type" evidence="7">
    <location>
        <begin position="151"/>
        <end position="249"/>
    </location>
</feature>
<evidence type="ECO:0000256" key="6">
    <source>
        <dbReference type="PROSITE-ProRule" id="PRU00169"/>
    </source>
</evidence>
<dbReference type="Proteomes" id="UP000250079">
    <property type="component" value="Chromosome"/>
</dbReference>
<evidence type="ECO:0000256" key="7">
    <source>
        <dbReference type="PROSITE-ProRule" id="PRU01091"/>
    </source>
</evidence>
<dbReference type="SMART" id="SM00448">
    <property type="entry name" value="REC"/>
    <property type="match status" value="1"/>
</dbReference>
<proteinExistence type="predicted"/>
<evidence type="ECO:0000256" key="5">
    <source>
        <dbReference type="ARBA" id="ARBA00023163"/>
    </source>
</evidence>
<dbReference type="AlphaFoldDB" id="A0A2Z2NJ18"/>
<evidence type="ECO:0000256" key="4">
    <source>
        <dbReference type="ARBA" id="ARBA00023125"/>
    </source>
</evidence>
<dbReference type="Gene3D" id="6.10.250.690">
    <property type="match status" value="1"/>
</dbReference>
<keyword evidence="1 6" id="KW-0597">Phosphoprotein</keyword>
<dbReference type="CDD" id="cd00383">
    <property type="entry name" value="trans_reg_C"/>
    <property type="match status" value="1"/>
</dbReference>
<dbReference type="InterPro" id="IPR001789">
    <property type="entry name" value="Sig_transdc_resp-reg_receiver"/>
</dbReference>
<reference evidence="10 11" key="1">
    <citation type="submission" date="2016-12" db="EMBL/GenBank/DDBJ databases">
        <authorList>
            <person name="Song W.-J."/>
            <person name="Kurnit D.M."/>
        </authorList>
    </citation>
    <scope>NUCLEOTIDE SEQUENCE [LARGE SCALE GENOMIC DNA]</scope>
    <source>
        <strain evidence="10 11">IMCC3135</strain>
    </source>
</reference>
<keyword evidence="2" id="KW-0902">Two-component regulatory system</keyword>
<dbReference type="PROSITE" id="PS51755">
    <property type="entry name" value="OMPR_PHOB"/>
    <property type="match status" value="1"/>
</dbReference>
<evidence type="ECO:0000256" key="3">
    <source>
        <dbReference type="ARBA" id="ARBA00023015"/>
    </source>
</evidence>
<dbReference type="FunFam" id="1.10.10.10:FF:000005">
    <property type="entry name" value="Two-component system response regulator"/>
    <property type="match status" value="1"/>
</dbReference>
<dbReference type="InterPro" id="IPR001867">
    <property type="entry name" value="OmpR/PhoB-type_DNA-bd"/>
</dbReference>
<gene>
    <name evidence="10" type="primary">copR_2</name>
    <name evidence="10" type="ORF">IMCC3135_05230</name>
</gene>
<dbReference type="KEGG" id="gai:IMCC3135_05230"/>
<keyword evidence="4 7" id="KW-0238">DNA-binding</keyword>
<feature type="domain" description="Response regulatory" evidence="8">
    <location>
        <begin position="28"/>
        <end position="142"/>
    </location>
</feature>
<evidence type="ECO:0000313" key="11">
    <source>
        <dbReference type="Proteomes" id="UP000250079"/>
    </source>
</evidence>
<name>A0A2Z2NJ18_9GAMM</name>
<dbReference type="InterPro" id="IPR036388">
    <property type="entry name" value="WH-like_DNA-bd_sf"/>
</dbReference>
<dbReference type="InterPro" id="IPR011006">
    <property type="entry name" value="CheY-like_superfamily"/>
</dbReference>
<protein>
    <submittedName>
        <fullName evidence="10">Transcriptional activator protein CopR</fullName>
    </submittedName>
</protein>
<dbReference type="PROSITE" id="PS50110">
    <property type="entry name" value="RESPONSE_REGULATORY"/>
    <property type="match status" value="1"/>
</dbReference>
<dbReference type="SMART" id="SM00862">
    <property type="entry name" value="Trans_reg_C"/>
    <property type="match status" value="1"/>
</dbReference>
<evidence type="ECO:0000256" key="1">
    <source>
        <dbReference type="ARBA" id="ARBA00022553"/>
    </source>
</evidence>
<dbReference type="Pfam" id="PF00072">
    <property type="entry name" value="Response_reg"/>
    <property type="match status" value="1"/>
</dbReference>
<keyword evidence="5" id="KW-0804">Transcription</keyword>
<dbReference type="PANTHER" id="PTHR48111:SF76">
    <property type="entry name" value="TWO-COMPONENT RESPONSE REGULATOR"/>
    <property type="match status" value="1"/>
</dbReference>
<dbReference type="InterPro" id="IPR039420">
    <property type="entry name" value="WalR-like"/>
</dbReference>
<keyword evidence="3" id="KW-0805">Transcription regulation</keyword>
<dbReference type="GO" id="GO:0006355">
    <property type="term" value="P:regulation of DNA-templated transcription"/>
    <property type="evidence" value="ECO:0007669"/>
    <property type="project" value="InterPro"/>
</dbReference>
<dbReference type="EMBL" id="CP018632">
    <property type="protein sequence ID" value="ASJ71159.1"/>
    <property type="molecule type" value="Genomic_DNA"/>
</dbReference>
<dbReference type="Pfam" id="PF00486">
    <property type="entry name" value="Trans_reg_C"/>
    <property type="match status" value="1"/>
</dbReference>
<evidence type="ECO:0000256" key="2">
    <source>
        <dbReference type="ARBA" id="ARBA00023012"/>
    </source>
</evidence>
<dbReference type="GO" id="GO:0000976">
    <property type="term" value="F:transcription cis-regulatory region binding"/>
    <property type="evidence" value="ECO:0007669"/>
    <property type="project" value="TreeGrafter"/>
</dbReference>
<evidence type="ECO:0000259" key="9">
    <source>
        <dbReference type="PROSITE" id="PS51755"/>
    </source>
</evidence>
<accession>A0A2Z2NJ18</accession>
<dbReference type="Gene3D" id="1.10.10.10">
    <property type="entry name" value="Winged helix-like DNA-binding domain superfamily/Winged helix DNA-binding domain"/>
    <property type="match status" value="1"/>
</dbReference>
<keyword evidence="11" id="KW-1185">Reference proteome</keyword>
<feature type="domain" description="OmpR/PhoB-type" evidence="9">
    <location>
        <begin position="151"/>
        <end position="249"/>
    </location>
</feature>
<sequence>MDTVKSAGDEHPFDKRGQNEYLYGELMHILLVEDDSHTADYAARGFKEAGHVVDVLDNGREAMIQCLQTDYDVLVVDRMLPGMDGLSLVKSLRASGNKSPVIFLTAVSGVDDRVAGLEAGADDYLTKPFAFSELLARVNALARRPATSVETTQLQVADLMLDLLARTARRGGQDIDLQPREFTLLEVLMRNEGRVVSRTMLLEQVWDFHFDPKTSVVETHISRLRSKIDKPFDEPLLHTVRNFGYSLHAPR</sequence>
<dbReference type="CDD" id="cd19935">
    <property type="entry name" value="REC_OmpR_CusR-like"/>
    <property type="match status" value="1"/>
</dbReference>
<feature type="modified residue" description="4-aspartylphosphate" evidence="6">
    <location>
        <position position="77"/>
    </location>
</feature>
<dbReference type="Gene3D" id="3.40.50.2300">
    <property type="match status" value="1"/>
</dbReference>
<dbReference type="GO" id="GO:0000156">
    <property type="term" value="F:phosphorelay response regulator activity"/>
    <property type="evidence" value="ECO:0007669"/>
    <property type="project" value="TreeGrafter"/>
</dbReference>
<dbReference type="GO" id="GO:0005829">
    <property type="term" value="C:cytosol"/>
    <property type="evidence" value="ECO:0007669"/>
    <property type="project" value="TreeGrafter"/>
</dbReference>
<organism evidence="10 11">
    <name type="scientific">Granulosicoccus antarcticus IMCC3135</name>
    <dbReference type="NCBI Taxonomy" id="1192854"/>
    <lineage>
        <taxon>Bacteria</taxon>
        <taxon>Pseudomonadati</taxon>
        <taxon>Pseudomonadota</taxon>
        <taxon>Gammaproteobacteria</taxon>
        <taxon>Chromatiales</taxon>
        <taxon>Granulosicoccaceae</taxon>
        <taxon>Granulosicoccus</taxon>
    </lineage>
</organism>
<dbReference type="GO" id="GO:0032993">
    <property type="term" value="C:protein-DNA complex"/>
    <property type="evidence" value="ECO:0007669"/>
    <property type="project" value="TreeGrafter"/>
</dbReference>